<dbReference type="Proteomes" id="UP000095282">
    <property type="component" value="Unplaced"/>
</dbReference>
<sequence length="241" mass="27679">MKNKSQSPSASTAKGEYVCVNCQSSASTMHKKYSEGVIRLTECKKCGDVVDKYIECDTVLVVLDLMLQYIQAYRHLILNVRMEKPERLFLIFWLSHAADGWMRDRNSNEEAVSEEVSEKEWIFYKCLVRSAVEISSYVFVILLFAYLKPNETKLTRLQIIGATLLGYYGNVAVVISFIFHLAHQTSYQFVMRLFLLISHAQVQLVLFPTISLSSNFTLVLAGLFFSYLTGFCVTYLFHYYG</sequence>
<evidence type="ECO:0000256" key="4">
    <source>
        <dbReference type="ARBA" id="ARBA00022692"/>
    </source>
</evidence>
<dbReference type="GO" id="GO:0006665">
    <property type="term" value="P:sphingolipid metabolic process"/>
    <property type="evidence" value="ECO:0007669"/>
    <property type="project" value="TreeGrafter"/>
</dbReference>
<dbReference type="GO" id="GO:0032541">
    <property type="term" value="C:cortical endoplasmic reticulum"/>
    <property type="evidence" value="ECO:0007669"/>
    <property type="project" value="TreeGrafter"/>
</dbReference>
<evidence type="ECO:0000256" key="1">
    <source>
        <dbReference type="ARBA" id="ARBA00004477"/>
    </source>
</evidence>
<reference evidence="12" key="1">
    <citation type="submission" date="2016-11" db="UniProtKB">
        <authorList>
            <consortium name="WormBaseParasite"/>
        </authorList>
    </citation>
    <scope>IDENTIFICATION</scope>
</reference>
<dbReference type="GO" id="GO:0032366">
    <property type="term" value="P:intracellular sterol transport"/>
    <property type="evidence" value="ECO:0007669"/>
    <property type="project" value="UniProtKB-UniRule"/>
</dbReference>
<dbReference type="GO" id="GO:0016125">
    <property type="term" value="P:sterol metabolic process"/>
    <property type="evidence" value="ECO:0007669"/>
    <property type="project" value="UniProtKB-UniRule"/>
</dbReference>
<feature type="transmembrane region" description="Helical" evidence="10">
    <location>
        <begin position="159"/>
        <end position="182"/>
    </location>
</feature>
<keyword evidence="9 10" id="KW-0472">Membrane</keyword>
<accession>A0A1I7SYY4</accession>
<evidence type="ECO:0000313" key="12">
    <source>
        <dbReference type="WBParaSite" id="Csp11.Scaffold36.g168.t1"/>
    </source>
</evidence>
<feature type="transmembrane region" description="Helical" evidence="10">
    <location>
        <begin position="216"/>
        <end position="237"/>
    </location>
</feature>
<dbReference type="GO" id="GO:0005789">
    <property type="term" value="C:endoplasmic reticulum membrane"/>
    <property type="evidence" value="ECO:0007669"/>
    <property type="project" value="UniProtKB-SubCell"/>
</dbReference>
<dbReference type="InterPro" id="IPR007290">
    <property type="entry name" value="Arv1"/>
</dbReference>
<dbReference type="GO" id="GO:0097036">
    <property type="term" value="P:regulation of plasma membrane sterol distribution"/>
    <property type="evidence" value="ECO:0007669"/>
    <property type="project" value="UniProtKB-UniRule"/>
</dbReference>
<evidence type="ECO:0000256" key="2">
    <source>
        <dbReference type="ARBA" id="ARBA00009187"/>
    </source>
</evidence>
<keyword evidence="6 10" id="KW-1133">Transmembrane helix</keyword>
<proteinExistence type="inferred from homology"/>
<name>A0A1I7SYY4_9PELO</name>
<evidence type="ECO:0000313" key="11">
    <source>
        <dbReference type="Proteomes" id="UP000095282"/>
    </source>
</evidence>
<evidence type="ECO:0000256" key="5">
    <source>
        <dbReference type="ARBA" id="ARBA00022824"/>
    </source>
</evidence>
<dbReference type="AlphaFoldDB" id="A0A1I7SYY4"/>
<dbReference type="STRING" id="1561998.A0A1I7SYY4"/>
<feature type="transmembrane region" description="Helical" evidence="10">
    <location>
        <begin position="126"/>
        <end position="147"/>
    </location>
</feature>
<keyword evidence="11" id="KW-1185">Reference proteome</keyword>
<comment type="function">
    <text evidence="10">Mediator of sterol homeostasis involved in sterol uptake, trafficking and distribution into membranes.</text>
</comment>
<evidence type="ECO:0000256" key="8">
    <source>
        <dbReference type="ARBA" id="ARBA00023098"/>
    </source>
</evidence>
<comment type="similarity">
    <text evidence="2 10">Belongs to the ARV1 family.</text>
</comment>
<dbReference type="WBParaSite" id="Csp11.Scaffold36.g168.t1">
    <property type="protein sequence ID" value="Csp11.Scaffold36.g168.t1"/>
    <property type="gene ID" value="Csp11.Scaffold36.g168"/>
</dbReference>
<protein>
    <recommendedName>
        <fullName evidence="10">Protein ARV</fullName>
    </recommendedName>
</protein>
<organism evidence="11 12">
    <name type="scientific">Caenorhabditis tropicalis</name>
    <dbReference type="NCBI Taxonomy" id="1561998"/>
    <lineage>
        <taxon>Eukaryota</taxon>
        <taxon>Metazoa</taxon>
        <taxon>Ecdysozoa</taxon>
        <taxon>Nematoda</taxon>
        <taxon>Chromadorea</taxon>
        <taxon>Rhabditida</taxon>
        <taxon>Rhabditina</taxon>
        <taxon>Rhabditomorpha</taxon>
        <taxon>Rhabditoidea</taxon>
        <taxon>Rhabditidae</taxon>
        <taxon>Peloderinae</taxon>
        <taxon>Caenorhabditis</taxon>
    </lineage>
</organism>
<evidence type="ECO:0000256" key="6">
    <source>
        <dbReference type="ARBA" id="ARBA00022989"/>
    </source>
</evidence>
<keyword evidence="7 10" id="KW-0445">Lipid transport</keyword>
<keyword evidence="4 10" id="KW-0812">Transmembrane</keyword>
<keyword evidence="8 10" id="KW-0443">Lipid metabolism</keyword>
<evidence type="ECO:0000256" key="10">
    <source>
        <dbReference type="RuleBase" id="RU368065"/>
    </source>
</evidence>
<evidence type="ECO:0000256" key="3">
    <source>
        <dbReference type="ARBA" id="ARBA00022448"/>
    </source>
</evidence>
<dbReference type="GO" id="GO:0005794">
    <property type="term" value="C:Golgi apparatus"/>
    <property type="evidence" value="ECO:0007669"/>
    <property type="project" value="TreeGrafter"/>
</dbReference>
<evidence type="ECO:0000256" key="7">
    <source>
        <dbReference type="ARBA" id="ARBA00023055"/>
    </source>
</evidence>
<keyword evidence="5 10" id="KW-0256">Endoplasmic reticulum</keyword>
<dbReference type="PANTHER" id="PTHR14467">
    <property type="entry name" value="ARV1"/>
    <property type="match status" value="1"/>
</dbReference>
<dbReference type="PANTHER" id="PTHR14467:SF0">
    <property type="entry name" value="PROTEIN ARV1"/>
    <property type="match status" value="1"/>
</dbReference>
<keyword evidence="3 10" id="KW-0813">Transport</keyword>
<dbReference type="Pfam" id="PF04161">
    <property type="entry name" value="Arv1"/>
    <property type="match status" value="1"/>
</dbReference>
<evidence type="ECO:0000256" key="9">
    <source>
        <dbReference type="ARBA" id="ARBA00023136"/>
    </source>
</evidence>
<feature type="transmembrane region" description="Helical" evidence="10">
    <location>
        <begin position="189"/>
        <end position="210"/>
    </location>
</feature>
<dbReference type="eggNOG" id="KOG3134">
    <property type="taxonomic scope" value="Eukaryota"/>
</dbReference>
<comment type="subcellular location">
    <subcellularLocation>
        <location evidence="1 10">Endoplasmic reticulum membrane</location>
        <topology evidence="1 10">Multi-pass membrane protein</topology>
    </subcellularLocation>
</comment>